<keyword evidence="2" id="KW-1185">Reference proteome</keyword>
<accession>A0A433QI37</accession>
<organism evidence="1 2">
    <name type="scientific">Jimgerdemannia flammicorona</name>
    <dbReference type="NCBI Taxonomy" id="994334"/>
    <lineage>
        <taxon>Eukaryota</taxon>
        <taxon>Fungi</taxon>
        <taxon>Fungi incertae sedis</taxon>
        <taxon>Mucoromycota</taxon>
        <taxon>Mucoromycotina</taxon>
        <taxon>Endogonomycetes</taxon>
        <taxon>Endogonales</taxon>
        <taxon>Endogonaceae</taxon>
        <taxon>Jimgerdemannia</taxon>
    </lineage>
</organism>
<reference evidence="1 2" key="1">
    <citation type="journal article" date="2018" name="New Phytol.">
        <title>Phylogenomics of Endogonaceae and evolution of mycorrhizas within Mucoromycota.</title>
        <authorList>
            <person name="Chang Y."/>
            <person name="Desiro A."/>
            <person name="Na H."/>
            <person name="Sandor L."/>
            <person name="Lipzen A."/>
            <person name="Clum A."/>
            <person name="Barry K."/>
            <person name="Grigoriev I.V."/>
            <person name="Martin F.M."/>
            <person name="Stajich J.E."/>
            <person name="Smith M.E."/>
            <person name="Bonito G."/>
            <person name="Spatafora J.W."/>
        </authorList>
    </citation>
    <scope>NUCLEOTIDE SEQUENCE [LARGE SCALE GENOMIC DNA]</scope>
    <source>
        <strain evidence="1 2">AD002</strain>
    </source>
</reference>
<dbReference type="AlphaFoldDB" id="A0A433QI37"/>
<proteinExistence type="predicted"/>
<dbReference type="EMBL" id="RBNJ01005141">
    <property type="protein sequence ID" value="RUS29463.1"/>
    <property type="molecule type" value="Genomic_DNA"/>
</dbReference>
<name>A0A433QI37_9FUNG</name>
<dbReference type="Proteomes" id="UP000274822">
    <property type="component" value="Unassembled WGS sequence"/>
</dbReference>
<evidence type="ECO:0000313" key="2">
    <source>
        <dbReference type="Proteomes" id="UP000274822"/>
    </source>
</evidence>
<gene>
    <name evidence="1" type="ORF">BC938DRAFT_480638</name>
</gene>
<comment type="caution">
    <text evidence="1">The sequence shown here is derived from an EMBL/GenBank/DDBJ whole genome shotgun (WGS) entry which is preliminary data.</text>
</comment>
<evidence type="ECO:0000313" key="1">
    <source>
        <dbReference type="EMBL" id="RUS29463.1"/>
    </source>
</evidence>
<protein>
    <submittedName>
        <fullName evidence="1">Uncharacterized protein</fullName>
    </submittedName>
</protein>
<sequence>MSGQETCHPSTDDTNVHWEKFWGVLHLRLSCIDHGHDGNDHTYTTAGTQVDVARTVLTALAILRMAPLRVLVKPGSGTEAAMRDKFKNHDCD</sequence>